<dbReference type="InterPro" id="IPR045179">
    <property type="entry name" value="YgfZ/GcvT"/>
</dbReference>
<dbReference type="SUPFAM" id="SSF101790">
    <property type="entry name" value="Aminomethyltransferase beta-barrel domain"/>
    <property type="match status" value="1"/>
</dbReference>
<sequence length="313" mass="35143">MNISLAYDLPFCFMRLDNWQLVTVSGKDNRSYLQGQLTNDISQLDQDHFMFAAHCDPSGKVLSNLCLFQQNEQINYLLRNSVAVAQIADLKKYAVFSKVNIQLDNSNQLLGVAGNHCEQRLTALLGDIPTTSHSVMALDGLTILRFEAPQPRFILIGLPEKIADLQQKLSQQGAIEKTDEQWLALDIEANYAIIDNHYFMQFLPQALGLEKIEAISFKKGCYRGQEMVARAQYRGANKRSLFHLIGESPALPEVGSSLELALGDNWRQTGNVLATVRLADNRILVQLVLNNDISITDKFRVLGSPESQLQIYE</sequence>
<dbReference type="Gene3D" id="2.40.30.160">
    <property type="match status" value="1"/>
</dbReference>
<dbReference type="GO" id="GO:0016226">
    <property type="term" value="P:iron-sulfur cluster assembly"/>
    <property type="evidence" value="ECO:0007669"/>
    <property type="project" value="TreeGrafter"/>
</dbReference>
<dbReference type="Proteomes" id="UP000506160">
    <property type="component" value="Unassembled WGS sequence"/>
</dbReference>
<dbReference type="Pfam" id="PF21130">
    <property type="entry name" value="YgfZ_barrel"/>
    <property type="match status" value="1"/>
</dbReference>
<gene>
    <name evidence="2" type="primary">ygfZ</name>
    <name evidence="2" type="ORF">O970_03495</name>
</gene>
<dbReference type="Gene3D" id="3.30.70.1630">
    <property type="match status" value="1"/>
</dbReference>
<dbReference type="NCBIfam" id="TIGR03317">
    <property type="entry name" value="ygfZ_signature"/>
    <property type="match status" value="1"/>
</dbReference>
<dbReference type="PANTHER" id="PTHR22602">
    <property type="entry name" value="TRANSFERASE CAF17, MITOCHONDRIAL-RELATED"/>
    <property type="match status" value="1"/>
</dbReference>
<dbReference type="InterPro" id="IPR029043">
    <property type="entry name" value="GcvT/YgfZ_C"/>
</dbReference>
<name>A0AB94IDF6_9GAMM</name>
<dbReference type="PANTHER" id="PTHR22602:SF0">
    <property type="entry name" value="TRANSFERASE CAF17, MITOCHONDRIAL-RELATED"/>
    <property type="match status" value="1"/>
</dbReference>
<organism evidence="2 3">
    <name type="scientific">Candidatus Schmidhempelia bombi str. Bimp</name>
    <dbReference type="NCBI Taxonomy" id="1387197"/>
    <lineage>
        <taxon>Bacteria</taxon>
        <taxon>Pseudomonadati</taxon>
        <taxon>Pseudomonadota</taxon>
        <taxon>Gammaproteobacteria</taxon>
        <taxon>Orbales</taxon>
        <taxon>Orbaceae</taxon>
        <taxon>Candidatus Schmidhempelia</taxon>
    </lineage>
</organism>
<evidence type="ECO:0000259" key="1">
    <source>
        <dbReference type="Pfam" id="PF21130"/>
    </source>
</evidence>
<accession>A0AB94IDF6</accession>
<keyword evidence="3" id="KW-1185">Reference proteome</keyword>
<reference evidence="2 3" key="1">
    <citation type="journal article" date="2014" name="Appl. Environ. Microbiol.">
        <title>Genomic features of a bumble bee symbiont reflect its host environment.</title>
        <authorList>
            <person name="Martinson V.G."/>
            <person name="Magoc T."/>
            <person name="Koch H."/>
            <person name="Salzberg S.L."/>
            <person name="Moran N.A."/>
        </authorList>
    </citation>
    <scope>NUCLEOTIDE SEQUENCE [LARGE SCALE GENOMIC DNA]</scope>
    <source>
        <strain evidence="2 3">Bimp</strain>
    </source>
</reference>
<evidence type="ECO:0000313" key="2">
    <source>
        <dbReference type="EMBL" id="TEA27498.1"/>
    </source>
</evidence>
<dbReference type="AlphaFoldDB" id="A0AB94IDF6"/>
<feature type="domain" description="tRNA-modifying protein YgfZ-like beta-barrel" evidence="1">
    <location>
        <begin position="237"/>
        <end position="302"/>
    </location>
</feature>
<dbReference type="EMBL" id="AWGA01000036">
    <property type="protein sequence ID" value="TEA27498.1"/>
    <property type="molecule type" value="Genomic_DNA"/>
</dbReference>
<dbReference type="NCBIfam" id="NF007110">
    <property type="entry name" value="PRK09559.1"/>
    <property type="match status" value="1"/>
</dbReference>
<dbReference type="RefSeq" id="WP_024495781.1">
    <property type="nucleotide sequence ID" value="NZ_AWGA01000036.1"/>
</dbReference>
<dbReference type="InterPro" id="IPR017703">
    <property type="entry name" value="YgfZ/GCV_T_CS"/>
</dbReference>
<dbReference type="Gene3D" id="3.30.70.1400">
    <property type="entry name" value="Aminomethyltransferase beta-barrel domains"/>
    <property type="match status" value="1"/>
</dbReference>
<protein>
    <submittedName>
        <fullName evidence="2">tRNA-modifying protein YgfZ</fullName>
    </submittedName>
</protein>
<dbReference type="InterPro" id="IPR048451">
    <property type="entry name" value="YgfZ_barrel"/>
</dbReference>
<evidence type="ECO:0000313" key="3">
    <source>
        <dbReference type="Proteomes" id="UP000506160"/>
    </source>
</evidence>
<dbReference type="SUPFAM" id="SSF103025">
    <property type="entry name" value="Folate-binding domain"/>
    <property type="match status" value="1"/>
</dbReference>
<proteinExistence type="predicted"/>
<comment type="caution">
    <text evidence="2">The sequence shown here is derived from an EMBL/GenBank/DDBJ whole genome shotgun (WGS) entry which is preliminary data.</text>
</comment>